<comment type="caution">
    <text evidence="1">The sequence shown here is derived from an EMBL/GenBank/DDBJ whole genome shotgun (WGS) entry which is preliminary data.</text>
</comment>
<evidence type="ECO:0000313" key="2">
    <source>
        <dbReference type="Proteomes" id="UP000265520"/>
    </source>
</evidence>
<dbReference type="AlphaFoldDB" id="A0A392N6M2"/>
<sequence>MEEARQISDEERKMYEAVLKIRAFGSAMVLATMEMFRQENIQTSNNSLNQFSKWFEEREMYEAMLKSRKVPVLGSM</sequence>
<accession>A0A392N6M2</accession>
<keyword evidence="2" id="KW-1185">Reference proteome</keyword>
<reference evidence="1 2" key="1">
    <citation type="journal article" date="2018" name="Front. Plant Sci.">
        <title>Red Clover (Trifolium pratense) and Zigzag Clover (T. medium) - A Picture of Genomic Similarities and Differences.</title>
        <authorList>
            <person name="Dluhosova J."/>
            <person name="Istvanek J."/>
            <person name="Nedelnik J."/>
            <person name="Repkova J."/>
        </authorList>
    </citation>
    <scope>NUCLEOTIDE SEQUENCE [LARGE SCALE GENOMIC DNA]</scope>
    <source>
        <strain evidence="2">cv. 10/8</strain>
        <tissue evidence="1">Leaf</tissue>
    </source>
</reference>
<name>A0A392N6M2_9FABA</name>
<evidence type="ECO:0000313" key="1">
    <source>
        <dbReference type="EMBL" id="MCH95450.1"/>
    </source>
</evidence>
<dbReference type="Proteomes" id="UP000265520">
    <property type="component" value="Unassembled WGS sequence"/>
</dbReference>
<protein>
    <submittedName>
        <fullName evidence="1">Uncharacterized protein</fullName>
    </submittedName>
</protein>
<proteinExistence type="predicted"/>
<organism evidence="1 2">
    <name type="scientific">Trifolium medium</name>
    <dbReference type="NCBI Taxonomy" id="97028"/>
    <lineage>
        <taxon>Eukaryota</taxon>
        <taxon>Viridiplantae</taxon>
        <taxon>Streptophyta</taxon>
        <taxon>Embryophyta</taxon>
        <taxon>Tracheophyta</taxon>
        <taxon>Spermatophyta</taxon>
        <taxon>Magnoliopsida</taxon>
        <taxon>eudicotyledons</taxon>
        <taxon>Gunneridae</taxon>
        <taxon>Pentapetalae</taxon>
        <taxon>rosids</taxon>
        <taxon>fabids</taxon>
        <taxon>Fabales</taxon>
        <taxon>Fabaceae</taxon>
        <taxon>Papilionoideae</taxon>
        <taxon>50 kb inversion clade</taxon>
        <taxon>NPAAA clade</taxon>
        <taxon>Hologalegina</taxon>
        <taxon>IRL clade</taxon>
        <taxon>Trifolieae</taxon>
        <taxon>Trifolium</taxon>
    </lineage>
</organism>
<gene>
    <name evidence="1" type="ORF">A2U01_0016426</name>
</gene>
<dbReference type="EMBL" id="LXQA010029849">
    <property type="protein sequence ID" value="MCH95450.1"/>
    <property type="molecule type" value="Genomic_DNA"/>
</dbReference>